<dbReference type="EMBL" id="BJVI01000011">
    <property type="protein sequence ID" value="GEL17751.1"/>
    <property type="molecule type" value="Genomic_DNA"/>
</dbReference>
<evidence type="ECO:0000256" key="3">
    <source>
        <dbReference type="ARBA" id="ARBA00022777"/>
    </source>
</evidence>
<evidence type="ECO:0000256" key="2">
    <source>
        <dbReference type="ARBA" id="ARBA00022679"/>
    </source>
</evidence>
<dbReference type="InterPro" id="IPR018197">
    <property type="entry name" value="Glycerate_kinase_RE-like"/>
</dbReference>
<dbReference type="GO" id="GO:0031388">
    <property type="term" value="P:organic acid phosphorylation"/>
    <property type="evidence" value="ECO:0007669"/>
    <property type="project" value="UniProtKB-UniRule"/>
</dbReference>
<gene>
    <name evidence="5" type="primary">glxK</name>
    <name evidence="5" type="ORF">PA7_15880</name>
</gene>
<dbReference type="SUPFAM" id="SSF110738">
    <property type="entry name" value="Glycerate kinase I"/>
    <property type="match status" value="1"/>
</dbReference>
<dbReference type="InterPro" id="IPR004381">
    <property type="entry name" value="Glycerate_kinase"/>
</dbReference>
<keyword evidence="3 4" id="KW-0418">Kinase</keyword>
<dbReference type="STRING" id="1123024.GCA_000423625_03083"/>
<name>A0A511CYX8_9PSEU</name>
<dbReference type="AlphaFoldDB" id="A0A511CYX8"/>
<evidence type="ECO:0000313" key="6">
    <source>
        <dbReference type="Proteomes" id="UP000321328"/>
    </source>
</evidence>
<comment type="similarity">
    <text evidence="1 4">Belongs to the glycerate kinase type-1 family.</text>
</comment>
<dbReference type="Proteomes" id="UP000321328">
    <property type="component" value="Unassembled WGS sequence"/>
</dbReference>
<dbReference type="RefSeq" id="WP_028930725.1">
    <property type="nucleotide sequence ID" value="NZ_AUII01000013.1"/>
</dbReference>
<reference evidence="5 6" key="1">
    <citation type="submission" date="2019-07" db="EMBL/GenBank/DDBJ databases">
        <title>Whole genome shotgun sequence of Pseudonocardia asaccharolytica NBRC 16224.</title>
        <authorList>
            <person name="Hosoyama A."/>
            <person name="Uohara A."/>
            <person name="Ohji S."/>
            <person name="Ichikawa N."/>
        </authorList>
    </citation>
    <scope>NUCLEOTIDE SEQUENCE [LARGE SCALE GENOMIC DNA]</scope>
    <source>
        <strain evidence="5 6">NBRC 16224</strain>
    </source>
</reference>
<dbReference type="Pfam" id="PF02595">
    <property type="entry name" value="Gly_kinase"/>
    <property type="match status" value="1"/>
</dbReference>
<dbReference type="InterPro" id="IPR018193">
    <property type="entry name" value="Glyc_kinase_flavodox-like_fold"/>
</dbReference>
<dbReference type="NCBIfam" id="TIGR00045">
    <property type="entry name" value="glycerate kinase"/>
    <property type="match status" value="1"/>
</dbReference>
<dbReference type="PIRSF" id="PIRSF006078">
    <property type="entry name" value="GlxK"/>
    <property type="match status" value="1"/>
</dbReference>
<comment type="caution">
    <text evidence="5">The sequence shown here is derived from an EMBL/GenBank/DDBJ whole genome shotgun (WGS) entry which is preliminary data.</text>
</comment>
<evidence type="ECO:0000256" key="4">
    <source>
        <dbReference type="PIRNR" id="PIRNR006078"/>
    </source>
</evidence>
<dbReference type="GO" id="GO:0008887">
    <property type="term" value="F:glycerate kinase activity"/>
    <property type="evidence" value="ECO:0007669"/>
    <property type="project" value="UniProtKB-UniRule"/>
</dbReference>
<accession>A0A511CYX8</accession>
<evidence type="ECO:0000256" key="1">
    <source>
        <dbReference type="ARBA" id="ARBA00006284"/>
    </source>
</evidence>
<sequence length="378" mass="37534">MRVVVAPDKFKGSLTAVQAAAAMREGVRAAAPDAEIVEIPMADGGEGTLDVLIAGGGKPVEVRVAGPVTDPVDACYAVCDGVAYIESAQACGLGYVEPTPWSALAAHTWGVGELLAHAVDQGISDIVLTVGGTASTDGGAGMLQALGVVVVDAAGNRVGLGGQALTRVRTVELAPVRRRCAGVRVRVATDVTNPLLGPRGAAAVFAPQKGAQDRGVTILDRALHAWSSALVAAGAGQVAEIPGAGAGGGLAAGAMAGFSACLVSGFDLVAELAGLGPAVARADLVVTGEGSLDAQSLAGKVPVGVAGLASARRTPVLAVAGRVRLDREALIAAGISGTRALADHAPSLEHAHRHAYSLLREETAALVRSWSGPVPGPA</sequence>
<proteinExistence type="inferred from homology"/>
<dbReference type="Gene3D" id="3.90.1510.10">
    <property type="entry name" value="Glycerate kinase, domain 2"/>
    <property type="match status" value="1"/>
</dbReference>
<dbReference type="PANTHER" id="PTHR21599:SF0">
    <property type="entry name" value="GLYCERATE KINASE"/>
    <property type="match status" value="1"/>
</dbReference>
<organism evidence="5 6">
    <name type="scientific">Pseudonocardia asaccharolytica DSM 44247 = NBRC 16224</name>
    <dbReference type="NCBI Taxonomy" id="1123024"/>
    <lineage>
        <taxon>Bacteria</taxon>
        <taxon>Bacillati</taxon>
        <taxon>Actinomycetota</taxon>
        <taxon>Actinomycetes</taxon>
        <taxon>Pseudonocardiales</taxon>
        <taxon>Pseudonocardiaceae</taxon>
        <taxon>Pseudonocardia</taxon>
    </lineage>
</organism>
<dbReference type="OrthoDB" id="9774290at2"/>
<keyword evidence="6" id="KW-1185">Reference proteome</keyword>
<evidence type="ECO:0000313" key="5">
    <source>
        <dbReference type="EMBL" id="GEL17751.1"/>
    </source>
</evidence>
<keyword evidence="2 4" id="KW-0808">Transferase</keyword>
<dbReference type="PANTHER" id="PTHR21599">
    <property type="entry name" value="GLYCERATE KINASE"/>
    <property type="match status" value="1"/>
</dbReference>
<dbReference type="Gene3D" id="3.40.50.10350">
    <property type="entry name" value="Glycerate kinase, domain 1"/>
    <property type="match status" value="1"/>
</dbReference>
<protein>
    <submittedName>
        <fullName evidence="5">Glycerate kinase</fullName>
    </submittedName>
</protein>
<dbReference type="InterPro" id="IPR036129">
    <property type="entry name" value="Glycerate_kinase_sf"/>
</dbReference>